<feature type="compositionally biased region" description="Basic and acidic residues" evidence="1">
    <location>
        <begin position="33"/>
        <end position="42"/>
    </location>
</feature>
<dbReference type="InterPro" id="IPR006553">
    <property type="entry name" value="Leu-rich_rpt_Cys-con_subtyp"/>
</dbReference>
<dbReference type="OMA" id="NHCHQIS"/>
<dbReference type="Ensembl" id="ENSCINT00000035037.1">
    <property type="protein sequence ID" value="ENSCINP00000030056.1"/>
    <property type="gene ID" value="ENSCING00000019389.1"/>
</dbReference>
<dbReference type="Proteomes" id="UP000008144">
    <property type="component" value="Unassembled WGS sequence"/>
</dbReference>
<evidence type="ECO:0000256" key="1">
    <source>
        <dbReference type="SAM" id="MobiDB-lite"/>
    </source>
</evidence>
<dbReference type="InterPro" id="IPR001611">
    <property type="entry name" value="Leu-rich_rpt"/>
</dbReference>
<dbReference type="STRING" id="7719.ENSCINP00000030056"/>
<reference evidence="2" key="3">
    <citation type="submission" date="2025-09" db="UniProtKB">
        <authorList>
            <consortium name="Ensembl"/>
        </authorList>
    </citation>
    <scope>IDENTIFICATION</scope>
</reference>
<dbReference type="Pfam" id="PF13516">
    <property type="entry name" value="LRR_6"/>
    <property type="match status" value="2"/>
</dbReference>
<proteinExistence type="predicted"/>
<name>H2XK74_CIOIN</name>
<dbReference type="SMART" id="SM00367">
    <property type="entry name" value="LRR_CC"/>
    <property type="match status" value="6"/>
</dbReference>
<dbReference type="AlphaFoldDB" id="H2XK74"/>
<dbReference type="HOGENOM" id="CLU_506170_0_0_1"/>
<keyword evidence="3" id="KW-1185">Reference proteome</keyword>
<dbReference type="GO" id="GO:0005737">
    <property type="term" value="C:cytoplasm"/>
    <property type="evidence" value="ECO:0000318"/>
    <property type="project" value="GO_Central"/>
</dbReference>
<dbReference type="PANTHER" id="PTHR13318">
    <property type="entry name" value="PARTNER OF PAIRED, ISOFORM B-RELATED"/>
    <property type="match status" value="1"/>
</dbReference>
<protein>
    <submittedName>
        <fullName evidence="2">Uncharacterized protein</fullName>
    </submittedName>
</protein>
<feature type="region of interest" description="Disordered" evidence="1">
    <location>
        <begin position="1"/>
        <end position="42"/>
    </location>
</feature>
<evidence type="ECO:0000313" key="3">
    <source>
        <dbReference type="Proteomes" id="UP000008144"/>
    </source>
</evidence>
<dbReference type="InterPro" id="IPR032675">
    <property type="entry name" value="LRR_dom_sf"/>
</dbReference>
<dbReference type="SUPFAM" id="SSF52047">
    <property type="entry name" value="RNI-like"/>
    <property type="match status" value="2"/>
</dbReference>
<reference evidence="3" key="1">
    <citation type="journal article" date="2002" name="Science">
        <title>The draft genome of Ciona intestinalis: insights into chordate and vertebrate origins.</title>
        <authorList>
            <person name="Dehal P."/>
            <person name="Satou Y."/>
            <person name="Campbell R.K."/>
            <person name="Chapman J."/>
            <person name="Degnan B."/>
            <person name="De Tomaso A."/>
            <person name="Davidson B."/>
            <person name="Di Gregorio A."/>
            <person name="Gelpke M."/>
            <person name="Goodstein D.M."/>
            <person name="Harafuji N."/>
            <person name="Hastings K.E."/>
            <person name="Ho I."/>
            <person name="Hotta K."/>
            <person name="Huang W."/>
            <person name="Kawashima T."/>
            <person name="Lemaire P."/>
            <person name="Martinez D."/>
            <person name="Meinertzhagen I.A."/>
            <person name="Necula S."/>
            <person name="Nonaka M."/>
            <person name="Putnam N."/>
            <person name="Rash S."/>
            <person name="Saiga H."/>
            <person name="Satake M."/>
            <person name="Terry A."/>
            <person name="Yamada L."/>
            <person name="Wang H.G."/>
            <person name="Awazu S."/>
            <person name="Azumi K."/>
            <person name="Boore J."/>
            <person name="Branno M."/>
            <person name="Chin-Bow S."/>
            <person name="DeSantis R."/>
            <person name="Doyle S."/>
            <person name="Francino P."/>
            <person name="Keys D.N."/>
            <person name="Haga S."/>
            <person name="Hayashi H."/>
            <person name="Hino K."/>
            <person name="Imai K.S."/>
            <person name="Inaba K."/>
            <person name="Kano S."/>
            <person name="Kobayashi K."/>
            <person name="Kobayashi M."/>
            <person name="Lee B.I."/>
            <person name="Makabe K.W."/>
            <person name="Manohar C."/>
            <person name="Matassi G."/>
            <person name="Medina M."/>
            <person name="Mochizuki Y."/>
            <person name="Mount S."/>
            <person name="Morishita T."/>
            <person name="Miura S."/>
            <person name="Nakayama A."/>
            <person name="Nishizaka S."/>
            <person name="Nomoto H."/>
            <person name="Ohta F."/>
            <person name="Oishi K."/>
            <person name="Rigoutsos I."/>
            <person name="Sano M."/>
            <person name="Sasaki A."/>
            <person name="Sasakura Y."/>
            <person name="Shoguchi E."/>
            <person name="Shin-i T."/>
            <person name="Spagnuolo A."/>
            <person name="Stainier D."/>
            <person name="Suzuki M.M."/>
            <person name="Tassy O."/>
            <person name="Takatori N."/>
            <person name="Tokuoka M."/>
            <person name="Yagi K."/>
            <person name="Yoshizaki F."/>
            <person name="Wada S."/>
            <person name="Zhang C."/>
            <person name="Hyatt P.D."/>
            <person name="Larimer F."/>
            <person name="Detter C."/>
            <person name="Doggett N."/>
            <person name="Glavina T."/>
            <person name="Hawkins T."/>
            <person name="Richardson P."/>
            <person name="Lucas S."/>
            <person name="Kohara Y."/>
            <person name="Levine M."/>
            <person name="Satoh N."/>
            <person name="Rokhsar D.S."/>
        </authorList>
    </citation>
    <scope>NUCLEOTIDE SEQUENCE [LARGE SCALE GENOMIC DNA]</scope>
</reference>
<accession>H2XK74</accession>
<dbReference type="GeneTree" id="ENSGT00980000199639"/>
<reference evidence="2" key="2">
    <citation type="submission" date="2025-08" db="UniProtKB">
        <authorList>
            <consortium name="Ensembl"/>
        </authorList>
    </citation>
    <scope>IDENTIFICATION</scope>
</reference>
<evidence type="ECO:0000313" key="2">
    <source>
        <dbReference type="Ensembl" id="ENSCINP00000030056.1"/>
    </source>
</evidence>
<organism evidence="2 3">
    <name type="scientific">Ciona intestinalis</name>
    <name type="common">Transparent sea squirt</name>
    <name type="synonym">Ascidia intestinalis</name>
    <dbReference type="NCBI Taxonomy" id="7719"/>
    <lineage>
        <taxon>Eukaryota</taxon>
        <taxon>Metazoa</taxon>
        <taxon>Chordata</taxon>
        <taxon>Tunicata</taxon>
        <taxon>Ascidiacea</taxon>
        <taxon>Phlebobranchia</taxon>
        <taxon>Cionidae</taxon>
        <taxon>Ciona</taxon>
    </lineage>
</organism>
<dbReference type="InParanoid" id="H2XK74"/>
<dbReference type="Gene3D" id="3.80.10.10">
    <property type="entry name" value="Ribonuclease Inhibitor"/>
    <property type="match status" value="2"/>
</dbReference>
<sequence>MSHNWGQGRGLLDDNSQQWEAVEENHDQDEQEIEARNRRDHTRQAIENRLRENYVQAANAEQPSKQLNDEVENLLDKSLKVVLRRIKAKGRLSLSTLGVLPQPLSEKVLTHLIDSAQLNPNTIPLFRACPPTKLVLDYYKFATNQLLQACRIFNGLRVLSLRSCSLLTDPGCSMLAYQHKLQYLDVSGCSQLTNQFMHIIQELELRHLAVDGTRISDEGVSHYFHHKPRESLIYLSLKNLKGITCKSLKHEMKSLRSILLDQTSVHTLEGLVTNTPNLHCLSIAGCIIDINELEHLSRLGGSLLSLNVKDVQLKYVDGSVREDGNMVFRCLAGLSKLKHLDHQFRLTLTSDAIKYIRHAPLTSLSLSYHRGIDDSALSYISSMTHLEELDLTNTRISDVGLMFISPLMPRLNSLFLAKTNVTSQGVIEMLKAPGKSLPLSLLSLQYTRIGNLLLRSEVLNQCCTNLVTLILRDTKVSDSGLRHLSLPHLTHLLLTDTRVRHRTIVMSYPACPSLQLVEVSKNLAVSSMAESGTDDNDD</sequence>